<evidence type="ECO:0000313" key="6">
    <source>
        <dbReference type="Proteomes" id="UP001217089"/>
    </source>
</evidence>
<gene>
    <name evidence="5" type="ORF">KUTeg_002209</name>
</gene>
<evidence type="ECO:0000259" key="4">
    <source>
        <dbReference type="PROSITE" id="PS50002"/>
    </source>
</evidence>
<feature type="compositionally biased region" description="Low complexity" evidence="3">
    <location>
        <begin position="100"/>
        <end position="112"/>
    </location>
</feature>
<dbReference type="EMBL" id="JARBDR010000141">
    <property type="protein sequence ID" value="KAJ8320622.1"/>
    <property type="molecule type" value="Genomic_DNA"/>
</dbReference>
<reference evidence="5 6" key="1">
    <citation type="submission" date="2022-12" db="EMBL/GenBank/DDBJ databases">
        <title>Chromosome-level genome of Tegillarca granosa.</title>
        <authorList>
            <person name="Kim J."/>
        </authorList>
    </citation>
    <scope>NUCLEOTIDE SEQUENCE [LARGE SCALE GENOMIC DNA]</scope>
    <source>
        <strain evidence="5">Teg-2019</strain>
        <tissue evidence="5">Adductor muscle</tissue>
    </source>
</reference>
<evidence type="ECO:0000256" key="2">
    <source>
        <dbReference type="PROSITE-ProRule" id="PRU00192"/>
    </source>
</evidence>
<name>A0ABQ9FX94_TEGGR</name>
<evidence type="ECO:0000256" key="1">
    <source>
        <dbReference type="ARBA" id="ARBA00022443"/>
    </source>
</evidence>
<keyword evidence="6" id="KW-1185">Reference proteome</keyword>
<organism evidence="5 6">
    <name type="scientific">Tegillarca granosa</name>
    <name type="common">Malaysian cockle</name>
    <name type="synonym">Anadara granosa</name>
    <dbReference type="NCBI Taxonomy" id="220873"/>
    <lineage>
        <taxon>Eukaryota</taxon>
        <taxon>Metazoa</taxon>
        <taxon>Spiralia</taxon>
        <taxon>Lophotrochozoa</taxon>
        <taxon>Mollusca</taxon>
        <taxon>Bivalvia</taxon>
        <taxon>Autobranchia</taxon>
        <taxon>Pteriomorphia</taxon>
        <taxon>Arcoida</taxon>
        <taxon>Arcoidea</taxon>
        <taxon>Arcidae</taxon>
        <taxon>Tegillarca</taxon>
    </lineage>
</organism>
<keyword evidence="1 2" id="KW-0728">SH3 domain</keyword>
<evidence type="ECO:0000256" key="3">
    <source>
        <dbReference type="SAM" id="MobiDB-lite"/>
    </source>
</evidence>
<feature type="region of interest" description="Disordered" evidence="3">
    <location>
        <begin position="75"/>
        <end position="120"/>
    </location>
</feature>
<dbReference type="Pfam" id="PF07653">
    <property type="entry name" value="SH3_2"/>
    <property type="match status" value="1"/>
</dbReference>
<dbReference type="Gene3D" id="2.30.30.40">
    <property type="entry name" value="SH3 Domains"/>
    <property type="match status" value="1"/>
</dbReference>
<dbReference type="SUPFAM" id="SSF50044">
    <property type="entry name" value="SH3-domain"/>
    <property type="match status" value="1"/>
</dbReference>
<feature type="domain" description="SH3" evidence="4">
    <location>
        <begin position="12"/>
        <end position="79"/>
    </location>
</feature>
<dbReference type="InterPro" id="IPR001452">
    <property type="entry name" value="SH3_domain"/>
</dbReference>
<dbReference type="InterPro" id="IPR036028">
    <property type="entry name" value="SH3-like_dom_sf"/>
</dbReference>
<comment type="caution">
    <text evidence="5">The sequence shown here is derived from an EMBL/GenBank/DDBJ whole genome shotgun (WGS) entry which is preliminary data.</text>
</comment>
<dbReference type="Proteomes" id="UP001217089">
    <property type="component" value="Unassembled WGS sequence"/>
</dbReference>
<sequence length="165" mass="18017">MELYIFCLSSPARGEITIVIEDYSAATNSELTVQKGQHVEIIDPAPGEPNWCMVRAISSEEGEPCQGLVPMAALKPLPTTRRPGSRSSMDLEEAFGADTSPSSSMASLNSSSPVAKRRSSFRKWLTTPVRKLSQTKIEKPGLEKPAIPSVLDADRVPVYLRKLDD</sequence>
<evidence type="ECO:0000313" key="5">
    <source>
        <dbReference type="EMBL" id="KAJ8320622.1"/>
    </source>
</evidence>
<accession>A0ABQ9FX94</accession>
<proteinExistence type="predicted"/>
<dbReference type="SMART" id="SM00326">
    <property type="entry name" value="SH3"/>
    <property type="match status" value="1"/>
</dbReference>
<protein>
    <recommendedName>
        <fullName evidence="4">SH3 domain-containing protein</fullName>
    </recommendedName>
</protein>
<dbReference type="PROSITE" id="PS50002">
    <property type="entry name" value="SH3"/>
    <property type="match status" value="1"/>
</dbReference>